<dbReference type="AlphaFoldDB" id="A0A085LP62"/>
<keyword evidence="3" id="KW-1185">Reference proteome</keyword>
<organism evidence="1 3">
    <name type="scientific">Trichuris suis</name>
    <name type="common">pig whipworm</name>
    <dbReference type="NCBI Taxonomy" id="68888"/>
    <lineage>
        <taxon>Eukaryota</taxon>
        <taxon>Metazoa</taxon>
        <taxon>Ecdysozoa</taxon>
        <taxon>Nematoda</taxon>
        <taxon>Enoplea</taxon>
        <taxon>Dorylaimia</taxon>
        <taxon>Trichinellida</taxon>
        <taxon>Trichuridae</taxon>
        <taxon>Trichuris</taxon>
    </lineage>
</organism>
<reference evidence="1 3" key="1">
    <citation type="journal article" date="2014" name="Nat. Genet.">
        <title>Genome and transcriptome of the porcine whipworm Trichuris suis.</title>
        <authorList>
            <person name="Jex A.R."/>
            <person name="Nejsum P."/>
            <person name="Schwarz E.M."/>
            <person name="Hu L."/>
            <person name="Young N.D."/>
            <person name="Hall R.S."/>
            <person name="Korhonen P.K."/>
            <person name="Liao S."/>
            <person name="Thamsborg S."/>
            <person name="Xia J."/>
            <person name="Xu P."/>
            <person name="Wang S."/>
            <person name="Scheerlinck J.P."/>
            <person name="Hofmann A."/>
            <person name="Sternberg P.W."/>
            <person name="Wang J."/>
            <person name="Gasser R.B."/>
        </authorList>
    </citation>
    <scope>NUCLEOTIDE SEQUENCE [LARGE SCALE GENOMIC DNA]</scope>
    <source>
        <strain evidence="2">DCEP-RM93F</strain>
        <strain evidence="1">DCEP-RM93M</strain>
    </source>
</reference>
<name>A0A085LP62_9BILA</name>
<evidence type="ECO:0000313" key="3">
    <source>
        <dbReference type="Proteomes" id="UP000030764"/>
    </source>
</evidence>
<protein>
    <submittedName>
        <fullName evidence="1">Uncharacterized protein</fullName>
    </submittedName>
</protein>
<gene>
    <name evidence="1" type="ORF">M513_12385</name>
    <name evidence="2" type="ORF">M514_12385</name>
</gene>
<dbReference type="EMBL" id="KL363355">
    <property type="protein sequence ID" value="KFD46758.1"/>
    <property type="molecule type" value="Genomic_DNA"/>
</dbReference>
<dbReference type="Proteomes" id="UP000030764">
    <property type="component" value="Unassembled WGS sequence"/>
</dbReference>
<dbReference type="Proteomes" id="UP000030758">
    <property type="component" value="Unassembled WGS sequence"/>
</dbReference>
<sequence length="86" mass="10044">MILKRAMGTNGRCKIEGALSTEDRGARKLGHEKWEVKERVRFCMECQEEEGDIGAMATFKERRWVKGQATIERRVFSIRRPEFPVD</sequence>
<evidence type="ECO:0000313" key="1">
    <source>
        <dbReference type="EMBL" id="KFD46758.1"/>
    </source>
</evidence>
<accession>A0A085LP62</accession>
<evidence type="ECO:0000313" key="2">
    <source>
        <dbReference type="EMBL" id="KFD60667.1"/>
    </source>
</evidence>
<dbReference type="EMBL" id="KL367655">
    <property type="protein sequence ID" value="KFD60667.1"/>
    <property type="molecule type" value="Genomic_DNA"/>
</dbReference>
<proteinExistence type="predicted"/>